<protein>
    <recommendedName>
        <fullName evidence="4">Amino acid transporter transmembrane domain-containing protein</fullName>
    </recommendedName>
</protein>
<evidence type="ECO:0000313" key="2">
    <source>
        <dbReference type="EMBL" id="KAE9160108.1"/>
    </source>
</evidence>
<dbReference type="AlphaFoldDB" id="A0A6A3V7D7"/>
<dbReference type="OrthoDB" id="10326109at2759"/>
<gene>
    <name evidence="2" type="ORF">PF005_g31784</name>
</gene>
<dbReference type="EMBL" id="QXGB01006839">
    <property type="protein sequence ID" value="KAE9160108.1"/>
    <property type="molecule type" value="Genomic_DNA"/>
</dbReference>
<keyword evidence="1" id="KW-0472">Membrane</keyword>
<proteinExistence type="predicted"/>
<comment type="caution">
    <text evidence="2">The sequence shown here is derived from an EMBL/GenBank/DDBJ whole genome shotgun (WGS) entry which is preliminary data.</text>
</comment>
<keyword evidence="3" id="KW-1185">Reference proteome</keyword>
<evidence type="ECO:0008006" key="4">
    <source>
        <dbReference type="Google" id="ProtNLM"/>
    </source>
</evidence>
<reference evidence="2 3" key="1">
    <citation type="submission" date="2018-08" db="EMBL/GenBank/DDBJ databases">
        <title>Genomic investigation of the strawberry pathogen Phytophthora fragariae indicates pathogenicity is determined by transcriptional variation in three key races.</title>
        <authorList>
            <person name="Adams T.M."/>
            <person name="Armitage A.D."/>
            <person name="Sobczyk M.K."/>
            <person name="Bates H.J."/>
            <person name="Dunwell J.M."/>
            <person name="Nellist C.F."/>
            <person name="Harrison R.J."/>
        </authorList>
    </citation>
    <scope>NUCLEOTIDE SEQUENCE [LARGE SCALE GENOMIC DNA]</scope>
    <source>
        <strain evidence="2 3">NOV-27</strain>
    </source>
</reference>
<name>A0A6A3V7D7_9STRA</name>
<keyword evidence="1" id="KW-1133">Transmembrane helix</keyword>
<keyword evidence="1" id="KW-0812">Transmembrane</keyword>
<sequence length="227" mass="24636">MGTVLADIIGVAVVLYGMRGHPSVPFPELKFSQVVGLFGNLAFVYGAGIVIPDVQRHTDPSTYSAVGCQATGNLLYTMYPDSETGLTTLGFAPNWGAVVLTNLLTQLHITAAFAVILNPVFYIAERLALGMHKAKQLDLENPVSYIEAVTPNVTHGRSSKLFYVSVAEANHKEDVDEEMAEYRGGVDTTKYIVPRVVMIVILEVLAIVFRDHFSDFVDFIGASPPSS</sequence>
<accession>A0A6A3V7D7</accession>
<evidence type="ECO:0000256" key="1">
    <source>
        <dbReference type="SAM" id="Phobius"/>
    </source>
</evidence>
<evidence type="ECO:0000313" key="3">
    <source>
        <dbReference type="Proteomes" id="UP000433483"/>
    </source>
</evidence>
<feature type="transmembrane region" description="Helical" evidence="1">
    <location>
        <begin position="192"/>
        <end position="209"/>
    </location>
</feature>
<feature type="transmembrane region" description="Helical" evidence="1">
    <location>
        <begin position="31"/>
        <end position="51"/>
    </location>
</feature>
<dbReference type="Proteomes" id="UP000433483">
    <property type="component" value="Unassembled WGS sequence"/>
</dbReference>
<organism evidence="2 3">
    <name type="scientific">Phytophthora fragariae</name>
    <dbReference type="NCBI Taxonomy" id="53985"/>
    <lineage>
        <taxon>Eukaryota</taxon>
        <taxon>Sar</taxon>
        <taxon>Stramenopiles</taxon>
        <taxon>Oomycota</taxon>
        <taxon>Peronosporomycetes</taxon>
        <taxon>Peronosporales</taxon>
        <taxon>Peronosporaceae</taxon>
        <taxon>Phytophthora</taxon>
    </lineage>
</organism>
<feature type="transmembrane region" description="Helical" evidence="1">
    <location>
        <begin position="99"/>
        <end position="124"/>
    </location>
</feature>